<feature type="transmembrane region" description="Helical" evidence="6">
    <location>
        <begin position="225"/>
        <end position="246"/>
    </location>
</feature>
<evidence type="ECO:0000313" key="8">
    <source>
        <dbReference type="Proteomes" id="UP000325797"/>
    </source>
</evidence>
<keyword evidence="5 6" id="KW-0472">Membrane</keyword>
<dbReference type="InterPro" id="IPR001851">
    <property type="entry name" value="ABC_transp_permease"/>
</dbReference>
<accession>A0A5J6N484</accession>
<feature type="transmembrane region" description="Helical" evidence="6">
    <location>
        <begin position="279"/>
        <end position="298"/>
    </location>
</feature>
<comment type="subcellular location">
    <subcellularLocation>
        <location evidence="1">Cell membrane</location>
        <topology evidence="1">Multi-pass membrane protein</topology>
    </subcellularLocation>
</comment>
<dbReference type="PANTHER" id="PTHR32196:SF72">
    <property type="entry name" value="RIBOSE IMPORT PERMEASE PROTEIN RBSC"/>
    <property type="match status" value="1"/>
</dbReference>
<dbReference type="CDD" id="cd06579">
    <property type="entry name" value="TM_PBP1_transp_AraH_like"/>
    <property type="match status" value="2"/>
</dbReference>
<feature type="transmembrane region" description="Helical" evidence="6">
    <location>
        <begin position="639"/>
        <end position="657"/>
    </location>
</feature>
<feature type="transmembrane region" description="Helical" evidence="6">
    <location>
        <begin position="135"/>
        <end position="153"/>
    </location>
</feature>
<feature type="transmembrane region" description="Helical" evidence="6">
    <location>
        <begin position="106"/>
        <end position="128"/>
    </location>
</feature>
<evidence type="ECO:0000313" key="7">
    <source>
        <dbReference type="EMBL" id="QEX24651.1"/>
    </source>
</evidence>
<name>A0A5J6N484_9PROT</name>
<feature type="transmembrane region" description="Helical" evidence="6">
    <location>
        <begin position="252"/>
        <end position="272"/>
    </location>
</feature>
<feature type="transmembrane region" description="Helical" evidence="6">
    <location>
        <begin position="586"/>
        <end position="605"/>
    </location>
</feature>
<dbReference type="Proteomes" id="UP000325797">
    <property type="component" value="Chromosome"/>
</dbReference>
<protein>
    <submittedName>
        <fullName evidence="7">ABC transporter permease</fullName>
    </submittedName>
</protein>
<keyword evidence="4 6" id="KW-1133">Transmembrane helix</keyword>
<feature type="transmembrane region" description="Helical" evidence="6">
    <location>
        <begin position="532"/>
        <end position="554"/>
    </location>
</feature>
<organism evidence="7 8">
    <name type="scientific">Hypericibacter adhaerens</name>
    <dbReference type="NCBI Taxonomy" id="2602016"/>
    <lineage>
        <taxon>Bacteria</taxon>
        <taxon>Pseudomonadati</taxon>
        <taxon>Pseudomonadota</taxon>
        <taxon>Alphaproteobacteria</taxon>
        <taxon>Rhodospirillales</taxon>
        <taxon>Dongiaceae</taxon>
        <taxon>Hypericibacter</taxon>
    </lineage>
</organism>
<keyword evidence="8" id="KW-1185">Reference proteome</keyword>
<evidence type="ECO:0000256" key="1">
    <source>
        <dbReference type="ARBA" id="ARBA00004651"/>
    </source>
</evidence>
<feature type="transmembrane region" description="Helical" evidence="6">
    <location>
        <begin position="663"/>
        <end position="681"/>
    </location>
</feature>
<evidence type="ECO:0000256" key="6">
    <source>
        <dbReference type="SAM" id="Phobius"/>
    </source>
</evidence>
<dbReference type="EMBL" id="CP042582">
    <property type="protein sequence ID" value="QEX24651.1"/>
    <property type="molecule type" value="Genomic_DNA"/>
</dbReference>
<dbReference type="GO" id="GO:0022857">
    <property type="term" value="F:transmembrane transporter activity"/>
    <property type="evidence" value="ECO:0007669"/>
    <property type="project" value="InterPro"/>
</dbReference>
<feature type="transmembrane region" description="Helical" evidence="6">
    <location>
        <begin position="384"/>
        <end position="404"/>
    </location>
</feature>
<feature type="transmembrane region" description="Helical" evidence="6">
    <location>
        <begin position="410"/>
        <end position="429"/>
    </location>
</feature>
<reference evidence="7 8" key="1">
    <citation type="submission" date="2019-08" db="EMBL/GenBank/DDBJ databases">
        <title>Hyperibacter terrae gen. nov., sp. nov. and Hyperibacter viscosus sp. nov., two new members in the family Rhodospirillaceae isolated from the rhizosphere of Hypericum perforatum.</title>
        <authorList>
            <person name="Noviana Z."/>
        </authorList>
    </citation>
    <scope>NUCLEOTIDE SEQUENCE [LARGE SCALE GENOMIC DNA]</scope>
    <source>
        <strain evidence="7 8">R5959</strain>
    </source>
</reference>
<feature type="transmembrane region" description="Helical" evidence="6">
    <location>
        <begin position="617"/>
        <end position="634"/>
    </location>
</feature>
<dbReference type="AlphaFoldDB" id="A0A5J6N484"/>
<keyword evidence="3 6" id="KW-0812">Transmembrane</keyword>
<evidence type="ECO:0000256" key="5">
    <source>
        <dbReference type="ARBA" id="ARBA00023136"/>
    </source>
</evidence>
<evidence type="ECO:0000256" key="4">
    <source>
        <dbReference type="ARBA" id="ARBA00022989"/>
    </source>
</evidence>
<feature type="transmembrane region" description="Helical" evidence="6">
    <location>
        <begin position="72"/>
        <end position="94"/>
    </location>
</feature>
<dbReference type="KEGG" id="hadh:FRZ61_45920"/>
<dbReference type="PANTHER" id="PTHR32196">
    <property type="entry name" value="ABC TRANSPORTER PERMEASE PROTEIN YPHD-RELATED-RELATED"/>
    <property type="match status" value="1"/>
</dbReference>
<feature type="transmembrane region" description="Helical" evidence="6">
    <location>
        <begin position="464"/>
        <end position="482"/>
    </location>
</feature>
<feature type="transmembrane region" description="Helical" evidence="6">
    <location>
        <begin position="173"/>
        <end position="194"/>
    </location>
</feature>
<dbReference type="OrthoDB" id="9808136at2"/>
<sequence length="686" mass="70830">MSALSSTAPTLRSRPLGARLARHRPAMIPVAVFVFFFLLQLAISPTSFGYFDFNYMSTGGAPLALTAMGETVIVLSGGFDLSAGAVVSLVNVILANTMQDSLGSQIGMGLAALAIGGLVGAFNGFFVAFLRLQSIVVTLATMFIVQGCTLVIMDKPGGQIPPGFSTFLAGDAIPELLPCAVAVLIVALVIWGLIKRTRLGTAIYAVGSEESAAGYSGINVQWTKFLTFVLGGCFYGAAGAFISAQTGSADPLVGNAMLLPVFAAVVLGGTTLGGGRGGCFGSVIAAYVLMIVINVLLVLNVSSYYSSLAEGVILVIAALAQTIGPKSRLGLSLAYLGARWSAWRTGTLPSHLPTGRSFVPFATAKRAGAAPASWLTRHEDTLRFTVPSYIAFILVVIVTAVVLGPGTLDAHYFNSLVVLCGFLAILALGQGSVIITGGLDLSVPWTISLCAIILTTLAPGDDIASLWAIPLALAVGALIGLCNGVGVTFFGLPPIVCTLASNAILQGITLVYCNGTPSGFSPPAVRWFMTKTFLGVTPVVWFLGLFVLLATLLLERTILGRRFYAVGNGSRAAYLSGINVPVTTTAAYMLSGFCSALVGVLLSGFNGQATLGMGDEYLLPSIAVVVVGGTLITGGRGHYLGMVGGVLLLVALQTLLAGSTLPYAARSIIFGMVILGAIVSLRERST</sequence>
<evidence type="ECO:0000256" key="2">
    <source>
        <dbReference type="ARBA" id="ARBA00022475"/>
    </source>
</evidence>
<keyword evidence="2" id="KW-1003">Cell membrane</keyword>
<gene>
    <name evidence="7" type="ORF">FRZ61_45920</name>
</gene>
<dbReference type="GO" id="GO:0005886">
    <property type="term" value="C:plasma membrane"/>
    <property type="evidence" value="ECO:0007669"/>
    <property type="project" value="UniProtKB-SubCell"/>
</dbReference>
<dbReference type="Pfam" id="PF02653">
    <property type="entry name" value="BPD_transp_2"/>
    <property type="match status" value="2"/>
</dbReference>
<feature type="transmembrane region" description="Helical" evidence="6">
    <location>
        <begin position="26"/>
        <end position="51"/>
    </location>
</feature>
<evidence type="ECO:0000256" key="3">
    <source>
        <dbReference type="ARBA" id="ARBA00022692"/>
    </source>
</evidence>
<feature type="transmembrane region" description="Helical" evidence="6">
    <location>
        <begin position="489"/>
        <end position="512"/>
    </location>
</feature>
<dbReference type="RefSeq" id="WP_151119910.1">
    <property type="nucleotide sequence ID" value="NZ_CP042582.1"/>
</dbReference>
<proteinExistence type="predicted"/>